<dbReference type="AlphaFoldDB" id="A0A9J7DNQ8"/>
<evidence type="ECO:0000313" key="3">
    <source>
        <dbReference type="Proteomes" id="UP000301870"/>
    </source>
</evidence>
<evidence type="ECO:0000256" key="1">
    <source>
        <dbReference type="SAM" id="MobiDB-lite"/>
    </source>
</evidence>
<feature type="chain" id="PRO_5039954209" evidence="2">
    <location>
        <begin position="23"/>
        <end position="489"/>
    </location>
</feature>
<name>A0A9J7DNQ8_SPOLT</name>
<gene>
    <name evidence="4" type="primary">LOC111348903</name>
</gene>
<evidence type="ECO:0000313" key="4">
    <source>
        <dbReference type="RefSeq" id="XP_022815605.1"/>
    </source>
</evidence>
<sequence length="489" mass="57824">MRRKVQTFLLFILIITTDVVLGKANKTKTYKNHNKKQNSLKDKSENERVKRSLNDDDDRPFWPNKGKKLIGNDPNYNSKYDNDFAGNQKFAKSNDQVMKEEPFWGNRGRRDSSMENLYGYTVDFPDYFVKHCEHCTEFAQKPNDYYGNTKDRREDFVSPFWGSRGRRNSLESEGSEEDLFWGSRGRRQDQEPFWGNRGRRTENEPFWGNRGRREEEPFWGNRGRRDKIEPFWGNRGRREIDEPFWGNRGRRETDDPFWGNRGRRETDDPFWGNRGRRDEEPFWGNRGRRKTSEPNWVRKQDLKESILNAINDAEEDIENLSRLKKSNADPNSFWTVERTGRSSAEADDPYYISRGKKYYINYNLEQAARDRRGAIEEIVKSVRNDPYYIARGKKDINLAKNGTTLHKEEYTKAKELICAAIDLIMIKNDKGKVKREIDDNDRDRRTILKKLAAQLQMDPYFVSRGKKNQISGDKDNLQDFISNVADKCN</sequence>
<dbReference type="RefSeq" id="XP_022815605.1">
    <property type="nucleotide sequence ID" value="XM_022959837.1"/>
</dbReference>
<keyword evidence="3" id="KW-1185">Reference proteome</keyword>
<feature type="signal peptide" evidence="2">
    <location>
        <begin position="1"/>
        <end position="22"/>
    </location>
</feature>
<organism evidence="3 4">
    <name type="scientific">Spodoptera litura</name>
    <name type="common">Asian cotton leafworm</name>
    <dbReference type="NCBI Taxonomy" id="69820"/>
    <lineage>
        <taxon>Eukaryota</taxon>
        <taxon>Metazoa</taxon>
        <taxon>Ecdysozoa</taxon>
        <taxon>Arthropoda</taxon>
        <taxon>Hexapoda</taxon>
        <taxon>Insecta</taxon>
        <taxon>Pterygota</taxon>
        <taxon>Neoptera</taxon>
        <taxon>Endopterygota</taxon>
        <taxon>Lepidoptera</taxon>
        <taxon>Glossata</taxon>
        <taxon>Ditrysia</taxon>
        <taxon>Noctuoidea</taxon>
        <taxon>Noctuidae</taxon>
        <taxon>Amphipyrinae</taxon>
        <taxon>Spodoptera</taxon>
    </lineage>
</organism>
<dbReference type="GeneID" id="111348903"/>
<keyword evidence="2" id="KW-0732">Signal</keyword>
<proteinExistence type="predicted"/>
<feature type="compositionally biased region" description="Basic and acidic residues" evidence="1">
    <location>
        <begin position="39"/>
        <end position="54"/>
    </location>
</feature>
<protein>
    <submittedName>
        <fullName evidence="4">Uncharacterized protein LOC111348903 isoform X2</fullName>
    </submittedName>
</protein>
<reference evidence="4" key="1">
    <citation type="submission" date="2025-08" db="UniProtKB">
        <authorList>
            <consortium name="RefSeq"/>
        </authorList>
    </citation>
    <scope>IDENTIFICATION</scope>
    <source>
        <strain evidence="4">Ishihara</strain>
        <tissue evidence="4">Whole body</tissue>
    </source>
</reference>
<feature type="region of interest" description="Disordered" evidence="1">
    <location>
        <begin position="191"/>
        <end position="212"/>
    </location>
</feature>
<evidence type="ECO:0000256" key="2">
    <source>
        <dbReference type="SAM" id="SignalP"/>
    </source>
</evidence>
<feature type="region of interest" description="Disordered" evidence="1">
    <location>
        <begin position="31"/>
        <end position="63"/>
    </location>
</feature>
<accession>A0A9J7DNQ8</accession>
<dbReference type="Proteomes" id="UP000301870">
    <property type="component" value="Chromosome 8"/>
</dbReference>